<dbReference type="AlphaFoldDB" id="A0A3R7X6Z3"/>
<evidence type="ECO:0000313" key="3">
    <source>
        <dbReference type="Proteomes" id="UP000284763"/>
    </source>
</evidence>
<sequence length="295" mass="34468">MQKDDHKRHNIDLDFFRQLDRFSFMVKKKVSTAYAGSRRSIQSGRGLETIGYRQYYPGDEFKSIDWNVYARLEKYYIRKFEEEKSLTTHILLDTSKSMDYRSNTISKFEYGAMLATAFAYLVTKDNDKFAISPFSEDIITRKPNRGQKYLFKNIDLLTKIELAGKTDIEKSVASYEKAIKSRSVVIIISDFLTDYKEIESAVFRLSKHDLILVQVLDKEEAELSFQGNIKLEDAETGDELNTYISESFKEEYQDMLSEHVNKIKGICHRFGADFYSFTSDTPVFDSFFYAISRRK</sequence>
<name>A0A3R7X6Z3_9EURY</name>
<dbReference type="EMBL" id="QZAB01000304">
    <property type="protein sequence ID" value="RQD85373.1"/>
    <property type="molecule type" value="Genomic_DNA"/>
</dbReference>
<organism evidence="2 3">
    <name type="scientific">Methanosalsum natronophilum</name>
    <dbReference type="NCBI Taxonomy" id="768733"/>
    <lineage>
        <taxon>Archaea</taxon>
        <taxon>Methanobacteriati</taxon>
        <taxon>Methanobacteriota</taxon>
        <taxon>Stenosarchaea group</taxon>
        <taxon>Methanomicrobia</taxon>
        <taxon>Methanosarcinales</taxon>
        <taxon>Methanosarcinaceae</taxon>
        <taxon>Methanosalsum</taxon>
    </lineage>
</organism>
<dbReference type="PANTHER" id="PTHR33608">
    <property type="entry name" value="BLL2464 PROTEIN"/>
    <property type="match status" value="1"/>
</dbReference>
<dbReference type="PANTHER" id="PTHR33608:SF6">
    <property type="entry name" value="BLL2464 PROTEIN"/>
    <property type="match status" value="1"/>
</dbReference>
<dbReference type="Proteomes" id="UP000284763">
    <property type="component" value="Unassembled WGS sequence"/>
</dbReference>
<proteinExistence type="predicted"/>
<evidence type="ECO:0000259" key="1">
    <source>
        <dbReference type="Pfam" id="PF01882"/>
    </source>
</evidence>
<dbReference type="InterPro" id="IPR002881">
    <property type="entry name" value="DUF58"/>
</dbReference>
<reference evidence="2 3" key="1">
    <citation type="submission" date="2018-08" db="EMBL/GenBank/DDBJ databases">
        <title>The metabolism and importance of syntrophic acetate oxidation coupled to methane or sulfide production in haloalkaline environments.</title>
        <authorList>
            <person name="Timmers P.H.A."/>
            <person name="Vavourakis C.D."/>
            <person name="Sorokin D.Y."/>
            <person name="Sinninghe Damste J.S."/>
            <person name="Muyzer G."/>
            <person name="Stams A.J.M."/>
            <person name="Plugge C.M."/>
        </authorList>
    </citation>
    <scope>NUCLEOTIDE SEQUENCE [LARGE SCALE GENOMIC DNA]</scope>
    <source>
        <strain evidence="2">MSAO_Arc3</strain>
    </source>
</reference>
<gene>
    <name evidence="2" type="ORF">D5R95_04770</name>
</gene>
<feature type="domain" description="DUF58" evidence="1">
    <location>
        <begin position="52"/>
        <end position="259"/>
    </location>
</feature>
<dbReference type="Gene3D" id="3.40.50.410">
    <property type="entry name" value="von Willebrand factor, type A domain"/>
    <property type="match status" value="1"/>
</dbReference>
<protein>
    <submittedName>
        <fullName evidence="2">DUF58 domain-containing protein</fullName>
    </submittedName>
</protein>
<evidence type="ECO:0000313" key="2">
    <source>
        <dbReference type="EMBL" id="RQD85373.1"/>
    </source>
</evidence>
<comment type="caution">
    <text evidence="2">The sequence shown here is derived from an EMBL/GenBank/DDBJ whole genome shotgun (WGS) entry which is preliminary data.</text>
</comment>
<accession>A0A3R7X6Z3</accession>
<dbReference type="Pfam" id="PF01882">
    <property type="entry name" value="DUF58"/>
    <property type="match status" value="1"/>
</dbReference>
<dbReference type="SUPFAM" id="SSF53300">
    <property type="entry name" value="vWA-like"/>
    <property type="match status" value="1"/>
</dbReference>
<dbReference type="InterPro" id="IPR036465">
    <property type="entry name" value="vWFA_dom_sf"/>
</dbReference>